<dbReference type="Pfam" id="PF00023">
    <property type="entry name" value="Ank"/>
    <property type="match status" value="1"/>
</dbReference>
<accession>A0ABV6W0U0</accession>
<feature type="repeat" description="ANK" evidence="3">
    <location>
        <begin position="467"/>
        <end position="499"/>
    </location>
</feature>
<dbReference type="InterPro" id="IPR036770">
    <property type="entry name" value="Ankyrin_rpt-contain_sf"/>
</dbReference>
<organism evidence="4 5">
    <name type="scientific">Streptacidiphilus cavernicola</name>
    <dbReference type="NCBI Taxonomy" id="3342716"/>
    <lineage>
        <taxon>Bacteria</taxon>
        <taxon>Bacillati</taxon>
        <taxon>Actinomycetota</taxon>
        <taxon>Actinomycetes</taxon>
        <taxon>Kitasatosporales</taxon>
        <taxon>Streptomycetaceae</taxon>
        <taxon>Streptacidiphilus</taxon>
    </lineage>
</organism>
<dbReference type="SMART" id="SM00248">
    <property type="entry name" value="ANK"/>
    <property type="match status" value="4"/>
</dbReference>
<evidence type="ECO:0000256" key="1">
    <source>
        <dbReference type="ARBA" id="ARBA00022737"/>
    </source>
</evidence>
<dbReference type="SUPFAM" id="SSF48403">
    <property type="entry name" value="Ankyrin repeat"/>
    <property type="match status" value="1"/>
</dbReference>
<keyword evidence="1" id="KW-0677">Repeat</keyword>
<evidence type="ECO:0000313" key="4">
    <source>
        <dbReference type="EMBL" id="MFC1419597.1"/>
    </source>
</evidence>
<keyword evidence="2 3" id="KW-0040">ANK repeat</keyword>
<evidence type="ECO:0000313" key="5">
    <source>
        <dbReference type="Proteomes" id="UP001592531"/>
    </source>
</evidence>
<dbReference type="PROSITE" id="PS50297">
    <property type="entry name" value="ANK_REP_REGION"/>
    <property type="match status" value="1"/>
</dbReference>
<dbReference type="Gene3D" id="1.25.40.20">
    <property type="entry name" value="Ankyrin repeat-containing domain"/>
    <property type="match status" value="2"/>
</dbReference>
<comment type="caution">
    <text evidence="4">The sequence shown here is derived from an EMBL/GenBank/DDBJ whole genome shotgun (WGS) entry which is preliminary data.</text>
</comment>
<name>A0ABV6W0U0_9ACTN</name>
<gene>
    <name evidence="4" type="ORF">ACEZDE_23610</name>
</gene>
<dbReference type="EMBL" id="JBHFAB010000019">
    <property type="protein sequence ID" value="MFC1419597.1"/>
    <property type="molecule type" value="Genomic_DNA"/>
</dbReference>
<reference evidence="4 5" key="1">
    <citation type="submission" date="2024-09" db="EMBL/GenBank/DDBJ databases">
        <authorList>
            <person name="Lee S.D."/>
        </authorList>
    </citation>
    <scope>NUCLEOTIDE SEQUENCE [LARGE SCALE GENOMIC DNA]</scope>
    <source>
        <strain evidence="4 5">N8-3</strain>
    </source>
</reference>
<dbReference type="PANTHER" id="PTHR24189">
    <property type="entry name" value="MYOTROPHIN"/>
    <property type="match status" value="1"/>
</dbReference>
<dbReference type="InterPro" id="IPR050745">
    <property type="entry name" value="Multifunctional_regulatory"/>
</dbReference>
<proteinExistence type="predicted"/>
<evidence type="ECO:0000256" key="3">
    <source>
        <dbReference type="PROSITE-ProRule" id="PRU00023"/>
    </source>
</evidence>
<protein>
    <submittedName>
        <fullName evidence="4">Ankyrin repeat domain-containing protein</fullName>
    </submittedName>
</protein>
<dbReference type="RefSeq" id="WP_380539170.1">
    <property type="nucleotide sequence ID" value="NZ_JBHFAB010000019.1"/>
</dbReference>
<evidence type="ECO:0000256" key="2">
    <source>
        <dbReference type="ARBA" id="ARBA00023043"/>
    </source>
</evidence>
<dbReference type="PROSITE" id="PS50088">
    <property type="entry name" value="ANK_REPEAT"/>
    <property type="match status" value="1"/>
</dbReference>
<dbReference type="PANTHER" id="PTHR24189:SF50">
    <property type="entry name" value="ANKYRIN REPEAT AND SOCS BOX PROTEIN 2"/>
    <property type="match status" value="1"/>
</dbReference>
<dbReference type="Proteomes" id="UP001592531">
    <property type="component" value="Unassembled WGS sequence"/>
</dbReference>
<keyword evidence="5" id="KW-1185">Reference proteome</keyword>
<dbReference type="InterPro" id="IPR002110">
    <property type="entry name" value="Ankyrin_rpt"/>
</dbReference>
<sequence length="533" mass="55460">MPDRPAPRRAALPENADLGHLRGQARTLQRGVRRGDPAALRRIRAQGLAAGSGGTGAAVPLDAFPLSAAQLAVAREYGFASWPRLKHHLDTVARYRWDPAATADPEPDETSADRFCRLACLGYTPADGPDRWARAAALLADEPGLVNAHSGAAAAAADVAALRRHLAADPSAAVRHSGPYGWSPLFHLVYSRLNAPSGDAPAAARLLLEAGADPHEGYLWHGLPSPFTLLTGAFGEGEQGPERQPRHPDALALARLLLDAGADPADSQALYNRMFGSDDDHLVLLFAHGLAESDGGVWKSRLGDALATPGEMLRGQLGWAVDHRMPERVRLLAAHGVDLRTPLDGSTGSTGGTFAERAQRNGDPELVALLVAHGADAPVPTPAEALLGAALAGDGAAVTALRAAHPEAAGEARAARPSAMVWAAAQGPAQGRAQGSPQGRAEVLGLLAGLGFDVNALGRGDIPSDQPWETALHHAAMAGDVPSVRLLLSLGADRTVRDRRFDGTPLDWARHFGQEETAAVLAAEPGVTGPPPG</sequence>